<sequence>RPVGVTDGKELPRERDSYQNKYYKPGIMQSELDTKELAQIKCITHFQLPS</sequence>
<reference evidence="1" key="1">
    <citation type="journal article" date="2014" name="Front. Microbiol.">
        <title>High frequency of phylogenetically diverse reductive dehalogenase-homologous genes in deep subseafloor sedimentary metagenomes.</title>
        <authorList>
            <person name="Kawai M."/>
            <person name="Futagami T."/>
            <person name="Toyoda A."/>
            <person name="Takaki Y."/>
            <person name="Nishi S."/>
            <person name="Hori S."/>
            <person name="Arai W."/>
            <person name="Tsubouchi T."/>
            <person name="Morono Y."/>
            <person name="Uchiyama I."/>
            <person name="Ito T."/>
            <person name="Fujiyama A."/>
            <person name="Inagaki F."/>
            <person name="Takami H."/>
        </authorList>
    </citation>
    <scope>NUCLEOTIDE SEQUENCE</scope>
    <source>
        <strain evidence="1">Expedition CK06-06</strain>
    </source>
</reference>
<comment type="caution">
    <text evidence="1">The sequence shown here is derived from an EMBL/GenBank/DDBJ whole genome shotgun (WGS) entry which is preliminary data.</text>
</comment>
<accession>X0ZIY3</accession>
<protein>
    <submittedName>
        <fullName evidence="1">Uncharacterized protein</fullName>
    </submittedName>
</protein>
<dbReference type="EMBL" id="BART01007447">
    <property type="protein sequence ID" value="GAG58047.1"/>
    <property type="molecule type" value="Genomic_DNA"/>
</dbReference>
<proteinExistence type="predicted"/>
<dbReference type="AlphaFoldDB" id="X0ZIY3"/>
<gene>
    <name evidence="1" type="ORF">S01H4_16948</name>
</gene>
<evidence type="ECO:0000313" key="1">
    <source>
        <dbReference type="EMBL" id="GAG58047.1"/>
    </source>
</evidence>
<feature type="non-terminal residue" evidence="1">
    <location>
        <position position="1"/>
    </location>
</feature>
<organism evidence="1">
    <name type="scientific">marine sediment metagenome</name>
    <dbReference type="NCBI Taxonomy" id="412755"/>
    <lineage>
        <taxon>unclassified sequences</taxon>
        <taxon>metagenomes</taxon>
        <taxon>ecological metagenomes</taxon>
    </lineage>
</organism>
<name>X0ZIY3_9ZZZZ</name>